<name>B1ZMD2_OPITP</name>
<feature type="chain" id="PRO_5002771874" description="3-keto-alpha-glucoside-1,2-lyase/3-keto-2-hydroxy-glucal hydratase domain-containing protein" evidence="1">
    <location>
        <begin position="20"/>
        <end position="288"/>
    </location>
</feature>
<dbReference type="KEGG" id="ote:Oter_0094"/>
<gene>
    <name evidence="3" type="ordered locus">Oter_0094</name>
</gene>
<accession>B1ZMD2</accession>
<feature type="signal peptide" evidence="1">
    <location>
        <begin position="1"/>
        <end position="19"/>
    </location>
</feature>
<dbReference type="RefSeq" id="WP_012372923.1">
    <property type="nucleotide sequence ID" value="NC_010571.1"/>
</dbReference>
<dbReference type="InterPro" id="IPR010496">
    <property type="entry name" value="AL/BT2_dom"/>
</dbReference>
<dbReference type="HOGENOM" id="CLU_073042_1_0_0"/>
<evidence type="ECO:0000313" key="4">
    <source>
        <dbReference type="Proteomes" id="UP000007013"/>
    </source>
</evidence>
<proteinExistence type="predicted"/>
<feature type="domain" description="3-keto-alpha-glucoside-1,2-lyase/3-keto-2-hydroxy-glucal hydratase" evidence="2">
    <location>
        <begin position="22"/>
        <end position="277"/>
    </location>
</feature>
<dbReference type="AlphaFoldDB" id="B1ZMD2"/>
<dbReference type="EMBL" id="CP001032">
    <property type="protein sequence ID" value="ACB73385.1"/>
    <property type="molecule type" value="Genomic_DNA"/>
</dbReference>
<organism evidence="3 4">
    <name type="scientific">Opitutus terrae (strain DSM 11246 / JCM 15787 / PB90-1)</name>
    <dbReference type="NCBI Taxonomy" id="452637"/>
    <lineage>
        <taxon>Bacteria</taxon>
        <taxon>Pseudomonadati</taxon>
        <taxon>Verrucomicrobiota</taxon>
        <taxon>Opitutia</taxon>
        <taxon>Opitutales</taxon>
        <taxon>Opitutaceae</taxon>
        <taxon>Opitutus</taxon>
    </lineage>
</organism>
<keyword evidence="1" id="KW-0732">Signal</keyword>
<evidence type="ECO:0000313" key="3">
    <source>
        <dbReference type="EMBL" id="ACB73385.1"/>
    </source>
</evidence>
<dbReference type="GO" id="GO:0016787">
    <property type="term" value="F:hydrolase activity"/>
    <property type="evidence" value="ECO:0007669"/>
    <property type="project" value="InterPro"/>
</dbReference>
<evidence type="ECO:0000259" key="2">
    <source>
        <dbReference type="Pfam" id="PF06439"/>
    </source>
</evidence>
<protein>
    <recommendedName>
        <fullName evidence="2">3-keto-alpha-glucoside-1,2-lyase/3-keto-2-hydroxy-glucal hydratase domain-containing protein</fullName>
    </recommendedName>
</protein>
<dbReference type="eggNOG" id="ENOG502ZADX">
    <property type="taxonomic scope" value="Bacteria"/>
</dbReference>
<reference evidence="3 4" key="1">
    <citation type="journal article" date="2011" name="J. Bacteriol.">
        <title>Genome sequence of the verrucomicrobium Opitutus terrae PB90-1, an abundant inhabitant of rice paddy soil ecosystems.</title>
        <authorList>
            <person name="van Passel M.W."/>
            <person name="Kant R."/>
            <person name="Palva A."/>
            <person name="Copeland A."/>
            <person name="Lucas S."/>
            <person name="Lapidus A."/>
            <person name="Glavina del Rio T."/>
            <person name="Pitluck S."/>
            <person name="Goltsman E."/>
            <person name="Clum A."/>
            <person name="Sun H."/>
            <person name="Schmutz J."/>
            <person name="Larimer F.W."/>
            <person name="Land M.L."/>
            <person name="Hauser L."/>
            <person name="Kyrpides N."/>
            <person name="Mikhailova N."/>
            <person name="Richardson P.P."/>
            <person name="Janssen P.H."/>
            <person name="de Vos W.M."/>
            <person name="Smidt H."/>
        </authorList>
    </citation>
    <scope>NUCLEOTIDE SEQUENCE [LARGE SCALE GENOMIC DNA]</scope>
    <source>
        <strain evidence="4">DSM 11246 / JCM 15787 / PB90-1</strain>
    </source>
</reference>
<dbReference type="Gene3D" id="2.60.120.560">
    <property type="entry name" value="Exo-inulinase, domain 1"/>
    <property type="match status" value="1"/>
</dbReference>
<keyword evidence="4" id="KW-1185">Reference proteome</keyword>
<dbReference type="STRING" id="452637.Oter_0094"/>
<dbReference type="OrthoDB" id="259356at2"/>
<sequence length="288" mass="32165">MRLLVTLSVLLGLSSVAMADEGWRPLWNGRDFSGWSTWLQRPEPSSTVPGLARAADGKYLEPIGANRDPLHVFTIAEVDGRAAIRISGEVFGELRTARSLQDYHLRLQFRWGEKKWPPRHKPETRRDSGLLYHVHTAPGAEGRTWARSIELQIQEHDVGDLWAVGSRIAVRAKPQPGTEPPRWIYDPAGEWKVFSQVPGAEGRCVKQPDNEKPFGEWNTVELICLGEDTVHVVNGKVVMRLHGPQRIDGPAPAPVTGGPIILQSEGAEIFYRDIEVRPITSIPPEFSE</sequence>
<evidence type="ECO:0000256" key="1">
    <source>
        <dbReference type="SAM" id="SignalP"/>
    </source>
</evidence>
<dbReference type="Pfam" id="PF06439">
    <property type="entry name" value="3keto-disac_hyd"/>
    <property type="match status" value="1"/>
</dbReference>
<dbReference type="Proteomes" id="UP000007013">
    <property type="component" value="Chromosome"/>
</dbReference>